<dbReference type="STRING" id="477680.SAMN05421788_1011387"/>
<protein>
    <submittedName>
        <fullName evidence="3">Cytosine/adenosine deaminase</fullName>
    </submittedName>
</protein>
<organism evidence="3 4">
    <name type="scientific">Filimonas lacunae</name>
    <dbReference type="NCBI Taxonomy" id="477680"/>
    <lineage>
        <taxon>Bacteria</taxon>
        <taxon>Pseudomonadati</taxon>
        <taxon>Bacteroidota</taxon>
        <taxon>Chitinophagia</taxon>
        <taxon>Chitinophagales</taxon>
        <taxon>Chitinophagaceae</taxon>
        <taxon>Filimonas</taxon>
    </lineage>
</organism>
<dbReference type="InterPro" id="IPR032466">
    <property type="entry name" value="Metal_Hydrolase"/>
</dbReference>
<accession>A0A1N7M6I9</accession>
<dbReference type="OrthoDB" id="9807210at2"/>
<dbReference type="PANTHER" id="PTHR43794:SF11">
    <property type="entry name" value="AMIDOHYDROLASE-RELATED DOMAIN-CONTAINING PROTEIN"/>
    <property type="match status" value="1"/>
</dbReference>
<gene>
    <name evidence="3" type="ORF">SAMN05421788_1011387</name>
</gene>
<dbReference type="InterPro" id="IPR050287">
    <property type="entry name" value="MTA/SAH_deaminase"/>
</dbReference>
<dbReference type="Proteomes" id="UP000186917">
    <property type="component" value="Unassembled WGS sequence"/>
</dbReference>
<dbReference type="RefSeq" id="WP_084206069.1">
    <property type="nucleotide sequence ID" value="NZ_FTOR01000001.1"/>
</dbReference>
<dbReference type="Gene3D" id="3.20.20.140">
    <property type="entry name" value="Metal-dependent hydrolases"/>
    <property type="match status" value="1"/>
</dbReference>
<evidence type="ECO:0000259" key="2">
    <source>
        <dbReference type="Pfam" id="PF01979"/>
    </source>
</evidence>
<dbReference type="PANTHER" id="PTHR43794">
    <property type="entry name" value="AMINOHYDROLASE SSNA-RELATED"/>
    <property type="match status" value="1"/>
</dbReference>
<sequence length="419" mass="46747">MVYLLMRQQVTWHPPKVAAKLSVFARMQRVMYLYSMAYLKFQGEGLFNGREILPANQVLITNEKGIVEDIIADSEAGADVQHVNGILSPGFVNTHCHLELSHMKALLPEKTGLVAFVTGVMQHRNFSQETILEAIAAGEQEMWDNGIVAVGDICNTTHTVAQKSLHRLHYHNFIETSGFIPASANTRFEQAVQTYKAFPAVHSSITPHAPYSVSPALFELINEHSAGKVISVHNQETPDEDALFLDGISSFRQLYSMLGADISFYQPPGCTSIQCWLPKTDKPNQVLLVHNTCTTETDIRFAQQLAAGRQQTLYWTLCPNANLYIENRLPHVDLLVKHQCAITVGTDSLASNWQLSILAELQTLRTHFTEIPLEQLLQWATLNGAQALQLAHTLGSFEKGKQPGVLLLDKRLESVKRLL</sequence>
<evidence type="ECO:0000313" key="3">
    <source>
        <dbReference type="EMBL" id="SIS81643.1"/>
    </source>
</evidence>
<name>A0A1N7M6I9_9BACT</name>
<dbReference type="InterPro" id="IPR006680">
    <property type="entry name" value="Amidohydro-rel"/>
</dbReference>
<evidence type="ECO:0000313" key="4">
    <source>
        <dbReference type="Proteomes" id="UP000186917"/>
    </source>
</evidence>
<feature type="domain" description="Amidohydrolase-related" evidence="2">
    <location>
        <begin position="86"/>
        <end position="409"/>
    </location>
</feature>
<dbReference type="EMBL" id="FTOR01000001">
    <property type="protein sequence ID" value="SIS81643.1"/>
    <property type="molecule type" value="Genomic_DNA"/>
</dbReference>
<evidence type="ECO:0000256" key="1">
    <source>
        <dbReference type="ARBA" id="ARBA00022801"/>
    </source>
</evidence>
<keyword evidence="4" id="KW-1185">Reference proteome</keyword>
<dbReference type="AlphaFoldDB" id="A0A1N7M6I9"/>
<dbReference type="GO" id="GO:0016787">
    <property type="term" value="F:hydrolase activity"/>
    <property type="evidence" value="ECO:0007669"/>
    <property type="project" value="UniProtKB-KW"/>
</dbReference>
<dbReference type="SUPFAM" id="SSF51556">
    <property type="entry name" value="Metallo-dependent hydrolases"/>
    <property type="match status" value="1"/>
</dbReference>
<dbReference type="Pfam" id="PF01979">
    <property type="entry name" value="Amidohydro_1"/>
    <property type="match status" value="1"/>
</dbReference>
<proteinExistence type="predicted"/>
<reference evidence="4" key="1">
    <citation type="submission" date="2017-01" db="EMBL/GenBank/DDBJ databases">
        <authorList>
            <person name="Varghese N."/>
            <person name="Submissions S."/>
        </authorList>
    </citation>
    <scope>NUCLEOTIDE SEQUENCE [LARGE SCALE GENOMIC DNA]</scope>
    <source>
        <strain evidence="4">DSM 21054</strain>
    </source>
</reference>
<keyword evidence="1" id="KW-0378">Hydrolase</keyword>